<dbReference type="RefSeq" id="WP_162317959.1">
    <property type="nucleotide sequence ID" value="NZ_JAHQXF010000002.1"/>
</dbReference>
<dbReference type="EMBL" id="JAHQXF010000002">
    <property type="protein sequence ID" value="MBV0925120.1"/>
    <property type="molecule type" value="Genomic_DNA"/>
</dbReference>
<comment type="caution">
    <text evidence="9">The sequence shown here is derived from an EMBL/GenBank/DDBJ whole genome shotgun (WGS) entry which is preliminary data.</text>
</comment>
<keyword evidence="10" id="KW-1185">Reference proteome</keyword>
<name>A0A8J8C937_9EURY</name>
<dbReference type="Pfam" id="PF01112">
    <property type="entry name" value="Asparaginase_2"/>
    <property type="match status" value="1"/>
</dbReference>
<evidence type="ECO:0000256" key="2">
    <source>
        <dbReference type="ARBA" id="ARBA00030414"/>
    </source>
</evidence>
<sequence length="283" mass="28849">MHVVVHGGAGSPPEKPAARQTTLADAAERASEAETPLDAVGEAIRPLERDPAFNAGVGGAVQSDGVVRTDAGLMTDNGTVGAACAMAGVCHATAVARVVASETPHVLLAGDPAVELAATSGVATDEDLTTEATRDRYQRADPPGEDVGDHLAWVREHFAGTDTVGAVATDGERLAAATSTAGRWFALAGRVGDVPQVGSGFFADERGGASATGEGEAIARFGLARRAVNLLETFGPRQAAEEAVAEFEDATGGRAGLLVLDHAGHVGSEYNTDSMQTARTPRE</sequence>
<evidence type="ECO:0000256" key="3">
    <source>
        <dbReference type="ARBA" id="ARBA00044776"/>
    </source>
</evidence>
<dbReference type="Gene3D" id="3.60.20.30">
    <property type="entry name" value="(Glycosyl)asparaginase"/>
    <property type="match status" value="1"/>
</dbReference>
<dbReference type="GO" id="GO:0004067">
    <property type="term" value="F:asparaginase activity"/>
    <property type="evidence" value="ECO:0007669"/>
    <property type="project" value="UniProtKB-EC"/>
</dbReference>
<dbReference type="OrthoDB" id="18230at2157"/>
<dbReference type="InterPro" id="IPR000246">
    <property type="entry name" value="Peptidase_T2"/>
</dbReference>
<feature type="region of interest" description="Disordered" evidence="8">
    <location>
        <begin position="1"/>
        <end position="38"/>
    </location>
</feature>
<dbReference type="InterPro" id="IPR029055">
    <property type="entry name" value="Ntn_hydrolases_N"/>
</dbReference>
<feature type="binding site" evidence="6">
    <location>
        <begin position="190"/>
        <end position="193"/>
    </location>
    <ligand>
        <name>substrate</name>
    </ligand>
</feature>
<dbReference type="AlphaFoldDB" id="A0A8J8C937"/>
<evidence type="ECO:0000313" key="9">
    <source>
        <dbReference type="EMBL" id="MBV0925120.1"/>
    </source>
</evidence>
<dbReference type="Proteomes" id="UP000766550">
    <property type="component" value="Unassembled WGS sequence"/>
</dbReference>
<dbReference type="GO" id="GO:0005737">
    <property type="term" value="C:cytoplasm"/>
    <property type="evidence" value="ECO:0007669"/>
    <property type="project" value="TreeGrafter"/>
</dbReference>
<evidence type="ECO:0000313" key="10">
    <source>
        <dbReference type="Proteomes" id="UP000766550"/>
    </source>
</evidence>
<comment type="catalytic activity">
    <reaction evidence="4">
        <text>L-asparagine + H2O = L-aspartate + NH4(+)</text>
        <dbReference type="Rhea" id="RHEA:21016"/>
        <dbReference type="ChEBI" id="CHEBI:15377"/>
        <dbReference type="ChEBI" id="CHEBI:28938"/>
        <dbReference type="ChEBI" id="CHEBI:29991"/>
        <dbReference type="ChEBI" id="CHEBI:58048"/>
        <dbReference type="EC" id="3.5.1.1"/>
    </reaction>
</comment>
<evidence type="ECO:0000256" key="7">
    <source>
        <dbReference type="PIRSR" id="PIRSR600246-3"/>
    </source>
</evidence>
<dbReference type="PANTHER" id="PTHR10188">
    <property type="entry name" value="L-ASPARAGINASE"/>
    <property type="match status" value="1"/>
</dbReference>
<organism evidence="9 10">
    <name type="scientific">Haloarcula limicola</name>
    <dbReference type="NCBI Taxonomy" id="1429915"/>
    <lineage>
        <taxon>Archaea</taxon>
        <taxon>Methanobacteriati</taxon>
        <taxon>Methanobacteriota</taxon>
        <taxon>Stenosarchaea group</taxon>
        <taxon>Halobacteria</taxon>
        <taxon>Halobacteriales</taxon>
        <taxon>Haloarculaceae</taxon>
        <taxon>Haloarcula</taxon>
    </lineage>
</organism>
<evidence type="ECO:0000256" key="4">
    <source>
        <dbReference type="ARBA" id="ARBA00049366"/>
    </source>
</evidence>
<accession>A0A8J8C937</accession>
<dbReference type="EC" id="3.5.1.1" evidence="1"/>
<protein>
    <recommendedName>
        <fullName evidence="3">Plant-type L-asparaginase</fullName>
        <ecNumber evidence="1">3.5.1.1</ecNumber>
    </recommendedName>
    <alternativeName>
        <fullName evidence="2">L-asparagine amidohydrolase</fullName>
    </alternativeName>
</protein>
<evidence type="ECO:0000256" key="1">
    <source>
        <dbReference type="ARBA" id="ARBA00012920"/>
    </source>
</evidence>
<feature type="binding site" evidence="6">
    <location>
        <begin position="212"/>
        <end position="215"/>
    </location>
    <ligand>
        <name>substrate</name>
    </ligand>
</feature>
<dbReference type="SUPFAM" id="SSF56235">
    <property type="entry name" value="N-terminal nucleophile aminohydrolases (Ntn hydrolases)"/>
    <property type="match status" value="1"/>
</dbReference>
<feature type="active site" description="Nucleophile" evidence="5">
    <location>
        <position position="163"/>
    </location>
</feature>
<evidence type="ECO:0000256" key="5">
    <source>
        <dbReference type="PIRSR" id="PIRSR600246-1"/>
    </source>
</evidence>
<evidence type="ECO:0000256" key="8">
    <source>
        <dbReference type="SAM" id="MobiDB-lite"/>
    </source>
</evidence>
<dbReference type="PANTHER" id="PTHR10188:SF6">
    <property type="entry name" value="N(4)-(BETA-N-ACETYLGLUCOSAMINYL)-L-ASPARAGINASE"/>
    <property type="match status" value="1"/>
</dbReference>
<proteinExistence type="predicted"/>
<evidence type="ECO:0000256" key="6">
    <source>
        <dbReference type="PIRSR" id="PIRSR600246-2"/>
    </source>
</evidence>
<gene>
    <name evidence="9" type="ORF">KTS45_13025</name>
</gene>
<reference evidence="9 10" key="1">
    <citation type="submission" date="2021-06" db="EMBL/GenBank/DDBJ databases">
        <title>New haloarchaea isolates fom saline soil.</title>
        <authorList>
            <person name="Duran-Viseras A."/>
            <person name="Sanchez-Porro C.S."/>
            <person name="Ventosa A."/>
        </authorList>
    </citation>
    <scope>NUCLEOTIDE SEQUENCE [LARGE SCALE GENOMIC DNA]</scope>
    <source>
        <strain evidence="9 10">JCM 183640</strain>
    </source>
</reference>
<feature type="site" description="Cleavage; by autolysis" evidence="7">
    <location>
        <begin position="162"/>
        <end position="163"/>
    </location>
</feature>